<organism evidence="2 3">
    <name type="scientific">Parendozoicomonas haliclonae</name>
    <dbReference type="NCBI Taxonomy" id="1960125"/>
    <lineage>
        <taxon>Bacteria</taxon>
        <taxon>Pseudomonadati</taxon>
        <taxon>Pseudomonadota</taxon>
        <taxon>Gammaproteobacteria</taxon>
        <taxon>Oceanospirillales</taxon>
        <taxon>Endozoicomonadaceae</taxon>
        <taxon>Parendozoicomonas</taxon>
    </lineage>
</organism>
<keyword evidence="2" id="KW-0675">Receptor</keyword>
<dbReference type="EMBL" id="FWPT01000001">
    <property type="protein sequence ID" value="SMA32235.1"/>
    <property type="molecule type" value="Genomic_DNA"/>
</dbReference>
<dbReference type="OrthoDB" id="9766710at2"/>
<dbReference type="GO" id="GO:0042802">
    <property type="term" value="F:identical protein binding"/>
    <property type="evidence" value="ECO:0007669"/>
    <property type="project" value="InterPro"/>
</dbReference>
<dbReference type="SMART" id="SM00028">
    <property type="entry name" value="TPR"/>
    <property type="match status" value="7"/>
</dbReference>
<evidence type="ECO:0000256" key="1">
    <source>
        <dbReference type="PROSITE-ProRule" id="PRU00339"/>
    </source>
</evidence>
<evidence type="ECO:0000313" key="3">
    <source>
        <dbReference type="Proteomes" id="UP000196573"/>
    </source>
</evidence>
<keyword evidence="3" id="KW-1185">Reference proteome</keyword>
<dbReference type="RefSeq" id="WP_087105889.1">
    <property type="nucleotide sequence ID" value="NZ_CBCSCN010000012.1"/>
</dbReference>
<dbReference type="SUPFAM" id="SSF48452">
    <property type="entry name" value="TPR-like"/>
    <property type="match status" value="2"/>
</dbReference>
<dbReference type="InterPro" id="IPR019734">
    <property type="entry name" value="TPR_rpt"/>
</dbReference>
<feature type="repeat" description="TPR" evidence="1">
    <location>
        <begin position="417"/>
        <end position="450"/>
    </location>
</feature>
<dbReference type="Gene3D" id="1.25.40.10">
    <property type="entry name" value="Tetratricopeptide repeat domain"/>
    <property type="match status" value="2"/>
</dbReference>
<dbReference type="Proteomes" id="UP000196573">
    <property type="component" value="Unassembled WGS sequence"/>
</dbReference>
<feature type="repeat" description="TPR" evidence="1">
    <location>
        <begin position="558"/>
        <end position="591"/>
    </location>
</feature>
<dbReference type="Pfam" id="PF14559">
    <property type="entry name" value="TPR_19"/>
    <property type="match status" value="1"/>
</dbReference>
<proteinExistence type="predicted"/>
<accession>A0A1X7AG75</accession>
<dbReference type="PROSITE" id="PS50005">
    <property type="entry name" value="TPR"/>
    <property type="match status" value="2"/>
</dbReference>
<dbReference type="InterPro" id="IPR011990">
    <property type="entry name" value="TPR-like_helical_dom_sf"/>
</dbReference>
<sequence length="606" mass="67249">MADQTVSLTPLFCGWTKKLSVRAVSALTVMALLGGCSTLESHMSQLAAASKTDAKAAPVAKSATVQSELPPADFEPDTLYDLLVAEMAAYEQRLDLTLGNYLQQAHKTQDPGLAERAYSVASVVNSRQAAGDAARLWLQVDAGNPNAIRANAVEQVLNGDVESAIPAFVKVKEQGGEAPFLLLAVQSARVSEEIRDSLINQFRGFEKRWPDDITVQIGLAILLQQQGDLDAALEQASSIKAEGGQEATVTRIRAQLLDELERPQQALSLLRSGLETFPNDPRMRLLFGRLLVKSGDLTGAQREFEILVAQQPHNPDLLASVGLIAMENGMPGQAGFYFHRLSKFKGRADEAHYNLGRVAQQMDDWKEGRKHLLKVKPGGYFVASYAALTRMLSDHEQWSVARQDLEKARAAHPEFAPRLYMVEGEILQEQRSYDQAAHVYDKALALYPDDANLLYSRAMLAERMDDLGRLESDLRKIIQKDPENAAALNALGYTLADRTKRYSEARELIDKAYQLRSDDPSIIDSMGWVEFRLGNYPEAEQYLRRAYSLFKEDDAGIAEVAAHLGEVLWVQGKQDEARAVWNKALEYQSDDEILKSTIERLQAADE</sequence>
<gene>
    <name evidence="2" type="ORF">EHSB41UT_00127</name>
</gene>
<dbReference type="Pfam" id="PF13424">
    <property type="entry name" value="TPR_12"/>
    <property type="match status" value="1"/>
</dbReference>
<evidence type="ECO:0000313" key="2">
    <source>
        <dbReference type="EMBL" id="SMA32235.1"/>
    </source>
</evidence>
<dbReference type="AlphaFoldDB" id="A0A1X7AG75"/>
<name>A0A1X7AG75_9GAMM</name>
<keyword evidence="1" id="KW-0802">TPR repeat</keyword>
<dbReference type="PANTHER" id="PTHR12558">
    <property type="entry name" value="CELL DIVISION CYCLE 16,23,27"/>
    <property type="match status" value="1"/>
</dbReference>
<dbReference type="InterPro" id="IPR011717">
    <property type="entry name" value="TPR-4"/>
</dbReference>
<dbReference type="Pfam" id="PF07721">
    <property type="entry name" value="TPR_4"/>
    <property type="match status" value="1"/>
</dbReference>
<dbReference type="PANTHER" id="PTHR12558:SF33">
    <property type="entry name" value="BLL7664 PROTEIN"/>
    <property type="match status" value="1"/>
</dbReference>
<dbReference type="Pfam" id="PF13432">
    <property type="entry name" value="TPR_16"/>
    <property type="match status" value="2"/>
</dbReference>
<reference evidence="2 3" key="1">
    <citation type="submission" date="2017-03" db="EMBL/GenBank/DDBJ databases">
        <authorList>
            <person name="Afonso C.L."/>
            <person name="Miller P.J."/>
            <person name="Scott M.A."/>
            <person name="Spackman E."/>
            <person name="Goraichik I."/>
            <person name="Dimitrov K.M."/>
            <person name="Suarez D.L."/>
            <person name="Swayne D.E."/>
        </authorList>
    </citation>
    <scope>NUCLEOTIDE SEQUENCE [LARGE SCALE GENOMIC DNA]</scope>
    <source>
        <strain evidence="2">SB41UT1</strain>
    </source>
</reference>
<protein>
    <submittedName>
        <fullName evidence="2">Bacteriophage N4 receptor, outer membrane subunit</fullName>
    </submittedName>
</protein>